<dbReference type="InterPro" id="IPR037393">
    <property type="entry name" value="Bud22/SRFB1"/>
</dbReference>
<dbReference type="InterPro" id="IPR015158">
    <property type="entry name" value="Bud22_dom"/>
</dbReference>
<proteinExistence type="predicted"/>
<dbReference type="GO" id="GO:0005634">
    <property type="term" value="C:nucleus"/>
    <property type="evidence" value="ECO:0007669"/>
    <property type="project" value="TreeGrafter"/>
</dbReference>
<feature type="compositionally biased region" description="Acidic residues" evidence="2">
    <location>
        <begin position="347"/>
        <end position="356"/>
    </location>
</feature>
<comment type="caution">
    <text evidence="4">The sequence shown here is derived from an EMBL/GenBank/DDBJ whole genome shotgun (WGS) entry which is preliminary data.</text>
</comment>
<protein>
    <submittedName>
        <fullName evidence="4">BUD22-domain-containing protein</fullName>
    </submittedName>
</protein>
<feature type="compositionally biased region" description="Basic residues" evidence="2">
    <location>
        <begin position="490"/>
        <end position="508"/>
    </location>
</feature>
<evidence type="ECO:0000313" key="5">
    <source>
        <dbReference type="Proteomes" id="UP000027361"/>
    </source>
</evidence>
<keyword evidence="5" id="KW-1185">Reference proteome</keyword>
<reference evidence="4 5" key="1">
    <citation type="submission" date="2014-05" db="EMBL/GenBank/DDBJ databases">
        <title>Draft genome sequence of a rare smut relative, Tilletiaria anomala UBC 951.</title>
        <authorList>
            <consortium name="DOE Joint Genome Institute"/>
            <person name="Toome M."/>
            <person name="Kuo A."/>
            <person name="Henrissat B."/>
            <person name="Lipzen A."/>
            <person name="Tritt A."/>
            <person name="Yoshinaga Y."/>
            <person name="Zane M."/>
            <person name="Barry K."/>
            <person name="Grigoriev I.V."/>
            <person name="Spatafora J.W."/>
            <person name="Aimea M.C."/>
        </authorList>
    </citation>
    <scope>NUCLEOTIDE SEQUENCE [LARGE SCALE GENOMIC DNA]</scope>
    <source>
        <strain evidence="4 5">UBC 951</strain>
    </source>
</reference>
<dbReference type="HOGENOM" id="CLU_029647_1_0_1"/>
<feature type="compositionally biased region" description="Low complexity" evidence="2">
    <location>
        <begin position="142"/>
        <end position="152"/>
    </location>
</feature>
<dbReference type="GO" id="GO:0030490">
    <property type="term" value="P:maturation of SSU-rRNA"/>
    <property type="evidence" value="ECO:0007669"/>
    <property type="project" value="TreeGrafter"/>
</dbReference>
<evidence type="ECO:0000256" key="1">
    <source>
        <dbReference type="ARBA" id="ARBA00023054"/>
    </source>
</evidence>
<dbReference type="RefSeq" id="XP_013243335.1">
    <property type="nucleotide sequence ID" value="XM_013387881.1"/>
</dbReference>
<sequence length="646" mass="70210">MPGAHDPVPARKRRRVSNSAVEQHAQPAQRRKLLDTPPNAASDVPPLERGKHPAKRRARPAGSHFKSKHSHDLENEDTDSESSVSSIASEVGQHDTIGTTPNIETKLLAHLLCKTERRVHAAVKKARNFEALRIIKRLKNSGSLKDSGSGKKTPLQSSGELEEELQHTKTADIDAMTARVICAKMIKMKMLPRSAEVKRHQFNDQAVSSADGMVAWPNAILEAYPVLTSLSAVPSLAMEHSRTCGLSPAADISMRSPLERRAMDRLASSTIVSERCCDLLNKVSNNIQKQRGCSTIAIVNDVAQDGVNAKAASTPAQSEPVQKGLDYLLSREWSGSECADGDSLLEGGEEGDDESKSEEGGLIAGDREEAGDGNAFDPSVLDDTRWDALVASGSESGSGDEVGEVHAERKKAHGARTDNGDDETSNASDGSSSEEDEGGAKSSAFLPSLAAGYVGKPMRLGVRNSDSEWSDAEEELMNAGSDIEVDASGKKRKVSKERKNRMGQRARKALWEKKYGRGAHHIQLQHKEQRIDEKLKERREKWASGGNTTENGVQQRAWGKQKAGSKSRTERRPFHQRDAGSDGAMAKRGPYPGTQKTSAQPVVSKPIDGNSKAKQQDMHPSWVAKQKQKEMLALASRPQGKKITFD</sequence>
<evidence type="ECO:0000256" key="2">
    <source>
        <dbReference type="SAM" id="MobiDB-lite"/>
    </source>
</evidence>
<dbReference type="PANTHER" id="PTHR23325">
    <property type="entry name" value="SERUM RESPONSE FACTOR-BINDING"/>
    <property type="match status" value="1"/>
</dbReference>
<dbReference type="OrthoDB" id="3364872at2759"/>
<feature type="domain" description="Bud22" evidence="3">
    <location>
        <begin position="115"/>
        <end position="646"/>
    </location>
</feature>
<dbReference type="InParanoid" id="A0A066VW26"/>
<accession>A0A066VW26</accession>
<dbReference type="Proteomes" id="UP000027361">
    <property type="component" value="Unassembled WGS sequence"/>
</dbReference>
<evidence type="ECO:0000259" key="3">
    <source>
        <dbReference type="Pfam" id="PF09073"/>
    </source>
</evidence>
<dbReference type="GeneID" id="25266014"/>
<dbReference type="AlphaFoldDB" id="A0A066VW26"/>
<organism evidence="4 5">
    <name type="scientific">Tilletiaria anomala (strain ATCC 24038 / CBS 436.72 / UBC 951)</name>
    <dbReference type="NCBI Taxonomy" id="1037660"/>
    <lineage>
        <taxon>Eukaryota</taxon>
        <taxon>Fungi</taxon>
        <taxon>Dikarya</taxon>
        <taxon>Basidiomycota</taxon>
        <taxon>Ustilaginomycotina</taxon>
        <taxon>Exobasidiomycetes</taxon>
        <taxon>Georgefischeriales</taxon>
        <taxon>Tilletiariaceae</taxon>
        <taxon>Tilletiaria</taxon>
    </lineage>
</organism>
<dbReference type="EMBL" id="JMSN01000039">
    <property type="protein sequence ID" value="KDN45897.1"/>
    <property type="molecule type" value="Genomic_DNA"/>
</dbReference>
<dbReference type="PANTHER" id="PTHR23325:SF1">
    <property type="entry name" value="SERUM RESPONSE FACTOR-BINDING PROTEIN 1"/>
    <property type="match status" value="1"/>
</dbReference>
<feature type="compositionally biased region" description="Basic residues" evidence="2">
    <location>
        <begin position="52"/>
        <end position="69"/>
    </location>
</feature>
<feature type="region of interest" description="Disordered" evidence="2">
    <location>
        <begin position="142"/>
        <end position="168"/>
    </location>
</feature>
<feature type="region of interest" description="Disordered" evidence="2">
    <location>
        <begin position="337"/>
        <end position="646"/>
    </location>
</feature>
<keyword evidence="1" id="KW-0175">Coiled coil</keyword>
<feature type="compositionally biased region" description="Basic and acidic residues" evidence="2">
    <location>
        <begin position="567"/>
        <end position="580"/>
    </location>
</feature>
<name>A0A066VW26_TILAU</name>
<dbReference type="Pfam" id="PF09073">
    <property type="entry name" value="BUD22"/>
    <property type="match status" value="1"/>
</dbReference>
<feature type="compositionally biased region" description="Low complexity" evidence="2">
    <location>
        <begin position="390"/>
        <end position="399"/>
    </location>
</feature>
<gene>
    <name evidence="4" type="ORF">K437DRAFT_268298</name>
</gene>
<feature type="compositionally biased region" description="Polar residues" evidence="2">
    <location>
        <begin position="545"/>
        <end position="554"/>
    </location>
</feature>
<feature type="region of interest" description="Disordered" evidence="2">
    <location>
        <begin position="1"/>
        <end position="98"/>
    </location>
</feature>
<feature type="compositionally biased region" description="Low complexity" evidence="2">
    <location>
        <begin position="81"/>
        <end position="91"/>
    </location>
</feature>
<feature type="compositionally biased region" description="Basic and acidic residues" evidence="2">
    <location>
        <begin position="525"/>
        <end position="542"/>
    </location>
</feature>
<dbReference type="GO" id="GO:0030686">
    <property type="term" value="C:90S preribosome"/>
    <property type="evidence" value="ECO:0007669"/>
    <property type="project" value="TreeGrafter"/>
</dbReference>
<evidence type="ECO:0000313" key="4">
    <source>
        <dbReference type="EMBL" id="KDN45897.1"/>
    </source>
</evidence>
<dbReference type="STRING" id="1037660.A0A066VW26"/>